<feature type="compositionally biased region" description="Basic and acidic residues" evidence="1">
    <location>
        <begin position="49"/>
        <end position="64"/>
    </location>
</feature>
<reference evidence="3 4" key="1">
    <citation type="journal article" date="2012" name="New Phytol.">
        <title>Insight into trade-off between wood decay and parasitism from the genome of a fungal forest pathogen.</title>
        <authorList>
            <person name="Olson A."/>
            <person name="Aerts A."/>
            <person name="Asiegbu F."/>
            <person name="Belbahri L."/>
            <person name="Bouzid O."/>
            <person name="Broberg A."/>
            <person name="Canback B."/>
            <person name="Coutinho P.M."/>
            <person name="Cullen D."/>
            <person name="Dalman K."/>
            <person name="Deflorio G."/>
            <person name="van Diepen L.T."/>
            <person name="Dunand C."/>
            <person name="Duplessis S."/>
            <person name="Durling M."/>
            <person name="Gonthier P."/>
            <person name="Grimwood J."/>
            <person name="Fossdal C.G."/>
            <person name="Hansson D."/>
            <person name="Henrissat B."/>
            <person name="Hietala A."/>
            <person name="Himmelstrand K."/>
            <person name="Hoffmeister D."/>
            <person name="Hogberg N."/>
            <person name="James T.Y."/>
            <person name="Karlsson M."/>
            <person name="Kohler A."/>
            <person name="Kues U."/>
            <person name="Lee Y.H."/>
            <person name="Lin Y.C."/>
            <person name="Lind M."/>
            <person name="Lindquist E."/>
            <person name="Lombard V."/>
            <person name="Lucas S."/>
            <person name="Lunden K."/>
            <person name="Morin E."/>
            <person name="Murat C."/>
            <person name="Park J."/>
            <person name="Raffaello T."/>
            <person name="Rouze P."/>
            <person name="Salamov A."/>
            <person name="Schmutz J."/>
            <person name="Solheim H."/>
            <person name="Stahlberg J."/>
            <person name="Velez H."/>
            <person name="de Vries R.P."/>
            <person name="Wiebenga A."/>
            <person name="Woodward S."/>
            <person name="Yakovlev I."/>
            <person name="Garbelotto M."/>
            <person name="Martin F."/>
            <person name="Grigoriev I.V."/>
            <person name="Stenlid J."/>
        </authorList>
    </citation>
    <scope>NUCLEOTIDE SEQUENCE [LARGE SCALE GENOMIC DNA]</scope>
    <source>
        <strain evidence="3 4">TC 32-1</strain>
    </source>
</reference>
<dbReference type="RefSeq" id="XP_009550084.1">
    <property type="nucleotide sequence ID" value="XM_009551789.1"/>
</dbReference>
<dbReference type="Pfam" id="PF20236">
    <property type="entry name" value="DUF6593"/>
    <property type="match status" value="1"/>
</dbReference>
<evidence type="ECO:0000313" key="3">
    <source>
        <dbReference type="EMBL" id="ETW78082.1"/>
    </source>
</evidence>
<dbReference type="InterPro" id="IPR046528">
    <property type="entry name" value="DUF6593"/>
</dbReference>
<proteinExistence type="predicted"/>
<dbReference type="KEGG" id="hir:HETIRDRAFT_479259"/>
<feature type="region of interest" description="Disordered" evidence="1">
    <location>
        <begin position="1"/>
        <end position="31"/>
    </location>
</feature>
<feature type="domain" description="DUF6593" evidence="2">
    <location>
        <begin position="9"/>
        <end position="210"/>
    </location>
</feature>
<evidence type="ECO:0000259" key="2">
    <source>
        <dbReference type="Pfam" id="PF20236"/>
    </source>
</evidence>
<feature type="region of interest" description="Disordered" evidence="1">
    <location>
        <begin position="43"/>
        <end position="64"/>
    </location>
</feature>
<dbReference type="EMBL" id="KI925462">
    <property type="protein sequence ID" value="ETW78082.1"/>
    <property type="molecule type" value="Genomic_DNA"/>
</dbReference>
<name>W4JWZ6_HETIT</name>
<protein>
    <recommendedName>
        <fullName evidence="2">DUF6593 domain-containing protein</fullName>
    </recommendedName>
</protein>
<organism evidence="3 4">
    <name type="scientific">Heterobasidion irregulare (strain TC 32-1)</name>
    <dbReference type="NCBI Taxonomy" id="747525"/>
    <lineage>
        <taxon>Eukaryota</taxon>
        <taxon>Fungi</taxon>
        <taxon>Dikarya</taxon>
        <taxon>Basidiomycota</taxon>
        <taxon>Agaricomycotina</taxon>
        <taxon>Agaricomycetes</taxon>
        <taxon>Russulales</taxon>
        <taxon>Bondarzewiaceae</taxon>
        <taxon>Heterobasidion</taxon>
        <taxon>Heterobasidion annosum species complex</taxon>
    </lineage>
</organism>
<dbReference type="InParanoid" id="W4JWZ6"/>
<evidence type="ECO:0000256" key="1">
    <source>
        <dbReference type="SAM" id="MobiDB-lite"/>
    </source>
</evidence>
<dbReference type="OrthoDB" id="192832at2759"/>
<dbReference type="AlphaFoldDB" id="W4JWZ6"/>
<evidence type="ECO:0000313" key="4">
    <source>
        <dbReference type="Proteomes" id="UP000030671"/>
    </source>
</evidence>
<accession>W4JWZ6</accession>
<feature type="compositionally biased region" description="Polar residues" evidence="1">
    <location>
        <begin position="1"/>
        <end position="15"/>
    </location>
</feature>
<dbReference type="eggNOG" id="ENOG502SU8B">
    <property type="taxonomic scope" value="Eukaryota"/>
</dbReference>
<keyword evidence="4" id="KW-1185">Reference proteome</keyword>
<dbReference type="STRING" id="747525.W4JWZ6"/>
<sequence>MQLTLTRESPTNSVYRDQDGRPIYRVETPPKSVGMTSTITRFVSNSSSSHDESMTPARSDTESETDIHLMRLEEEGVAQILWRTFSGTSFKFGERTVLAGTYLPRMGSLGWKRRHRTFTASDGRSYKWRLGNNTSSVSHDFTRRRILGAERTWQLTLNDERKIAVARFHQRSYGVVGKSHKASLEIYPQGEAIVDEILTTFVYVETRRKQENGEAMVI</sequence>
<gene>
    <name evidence="3" type="ORF">HETIRDRAFT_479259</name>
</gene>
<dbReference type="Proteomes" id="UP000030671">
    <property type="component" value="Unassembled WGS sequence"/>
</dbReference>
<dbReference type="HOGENOM" id="CLU_084280_4_1_1"/>
<dbReference type="GeneID" id="20677862"/>